<organism evidence="1 2">
    <name type="scientific">Hallella bergensis DSM 17361</name>
    <dbReference type="NCBI Taxonomy" id="585502"/>
    <lineage>
        <taxon>Bacteria</taxon>
        <taxon>Pseudomonadati</taxon>
        <taxon>Bacteroidota</taxon>
        <taxon>Bacteroidia</taxon>
        <taxon>Bacteroidales</taxon>
        <taxon>Prevotellaceae</taxon>
        <taxon>Hallella</taxon>
    </lineage>
</organism>
<dbReference type="HOGENOM" id="CLU_3274420_0_0_10"/>
<evidence type="ECO:0000313" key="2">
    <source>
        <dbReference type="Proteomes" id="UP000003160"/>
    </source>
</evidence>
<gene>
    <name evidence="1" type="ORF">HMPREF0645_0182</name>
</gene>
<keyword evidence="2" id="KW-1185">Reference proteome</keyword>
<accession>D1PT97</accession>
<dbReference type="EMBL" id="ACKS01000011">
    <property type="protein sequence ID" value="EFA45399.1"/>
    <property type="molecule type" value="Genomic_DNA"/>
</dbReference>
<proteinExistence type="predicted"/>
<comment type="caution">
    <text evidence="1">The sequence shown here is derived from an EMBL/GenBank/DDBJ whole genome shotgun (WGS) entry which is preliminary data.</text>
</comment>
<dbReference type="AlphaFoldDB" id="D1PT97"/>
<reference evidence="1 2" key="1">
    <citation type="submission" date="2009-10" db="EMBL/GenBank/DDBJ databases">
        <authorList>
            <person name="Qin X."/>
            <person name="Bachman B."/>
            <person name="Battles P."/>
            <person name="Bell A."/>
            <person name="Bess C."/>
            <person name="Bickham C."/>
            <person name="Chaboub L."/>
            <person name="Chen D."/>
            <person name="Coyle M."/>
            <person name="Deiros D.R."/>
            <person name="Dinh H."/>
            <person name="Forbes L."/>
            <person name="Fowler G."/>
            <person name="Francisco L."/>
            <person name="Fu Q."/>
            <person name="Gubbala S."/>
            <person name="Hale W."/>
            <person name="Han Y."/>
            <person name="Hemphill L."/>
            <person name="Highlander S.K."/>
            <person name="Hirani K."/>
            <person name="Hogues M."/>
            <person name="Jackson L."/>
            <person name="Jakkamsetti A."/>
            <person name="Javaid M."/>
            <person name="Jiang H."/>
            <person name="Korchina V."/>
            <person name="Kovar C."/>
            <person name="Lara F."/>
            <person name="Lee S."/>
            <person name="Mata R."/>
            <person name="Mathew T."/>
            <person name="Moen C."/>
            <person name="Morales K."/>
            <person name="Munidasa M."/>
            <person name="Nazareth L."/>
            <person name="Ngo R."/>
            <person name="Nguyen L."/>
            <person name="Okwuonu G."/>
            <person name="Ongeri F."/>
            <person name="Patil S."/>
            <person name="Petrosino J."/>
            <person name="Pham C."/>
            <person name="Pham P."/>
            <person name="Pu L.-L."/>
            <person name="Puazo M."/>
            <person name="Raj R."/>
            <person name="Reid J."/>
            <person name="Rouhana J."/>
            <person name="Saada N."/>
            <person name="Shang Y."/>
            <person name="Simmons D."/>
            <person name="Thornton R."/>
            <person name="Warren J."/>
            <person name="Weissenberger G."/>
            <person name="Zhang J."/>
            <person name="Zhang L."/>
            <person name="Zhou C."/>
            <person name="Zhu D."/>
            <person name="Muzny D."/>
            <person name="Worley K."/>
            <person name="Gibbs R."/>
        </authorList>
    </citation>
    <scope>NUCLEOTIDE SEQUENCE [LARGE SCALE GENOMIC DNA]</scope>
    <source>
        <strain evidence="1 2">DSM 17361</strain>
    </source>
</reference>
<protein>
    <submittedName>
        <fullName evidence="1">Uncharacterized protein</fullName>
    </submittedName>
</protein>
<dbReference type="Proteomes" id="UP000003160">
    <property type="component" value="Unassembled WGS sequence"/>
</dbReference>
<sequence length="41" mass="4786">MKKYFTSNPTIIKPQKLIWGNSDKRLSLPQRHAGSIEKLIF</sequence>
<name>D1PT97_9BACT</name>
<evidence type="ECO:0000313" key="1">
    <source>
        <dbReference type="EMBL" id="EFA45399.1"/>
    </source>
</evidence>